<evidence type="ECO:0000256" key="2">
    <source>
        <dbReference type="SAM" id="Phobius"/>
    </source>
</evidence>
<reference evidence="3 4" key="1">
    <citation type="submission" date="2021-03" db="EMBL/GenBank/DDBJ databases">
        <title>Genomic Encyclopedia of Type Strains, Phase IV (KMG-IV): sequencing the most valuable type-strain genomes for metagenomic binning, comparative biology and taxonomic classification.</title>
        <authorList>
            <person name="Goeker M."/>
        </authorList>
    </citation>
    <scope>NUCLEOTIDE SEQUENCE [LARGE SCALE GENOMIC DNA]</scope>
    <source>
        <strain evidence="3 4">DSM 3984</strain>
    </source>
</reference>
<evidence type="ECO:0000256" key="1">
    <source>
        <dbReference type="SAM" id="MobiDB-lite"/>
    </source>
</evidence>
<keyword evidence="2" id="KW-0812">Transmembrane</keyword>
<accession>A0ABS4EXN2</accession>
<protein>
    <submittedName>
        <fullName evidence="3">Tfp pilus assembly protein PilN</fullName>
    </submittedName>
</protein>
<proteinExistence type="predicted"/>
<name>A0ABS4EXN2_9CLOT</name>
<feature type="region of interest" description="Disordered" evidence="1">
    <location>
        <begin position="166"/>
        <end position="194"/>
    </location>
</feature>
<evidence type="ECO:0000313" key="3">
    <source>
        <dbReference type="EMBL" id="MBP1888755.1"/>
    </source>
</evidence>
<keyword evidence="4" id="KW-1185">Reference proteome</keyword>
<dbReference type="RefSeq" id="WP_209795486.1">
    <property type="nucleotide sequence ID" value="NZ_JAGGJZ010000001.1"/>
</dbReference>
<comment type="caution">
    <text evidence="3">The sequence shown here is derived from an EMBL/GenBank/DDBJ whole genome shotgun (WGS) entry which is preliminary data.</text>
</comment>
<dbReference type="Pfam" id="PF05137">
    <property type="entry name" value="PilN"/>
    <property type="match status" value="1"/>
</dbReference>
<gene>
    <name evidence="3" type="ORF">J2Z53_000334</name>
</gene>
<feature type="transmembrane region" description="Helical" evidence="2">
    <location>
        <begin position="20"/>
        <end position="44"/>
    </location>
</feature>
<dbReference type="PANTHER" id="PTHR40278:SF1">
    <property type="entry name" value="DNA UTILIZATION PROTEIN HOFN"/>
    <property type="match status" value="1"/>
</dbReference>
<organism evidence="3 4">
    <name type="scientific">Clostridium moniliforme</name>
    <dbReference type="NCBI Taxonomy" id="39489"/>
    <lineage>
        <taxon>Bacteria</taxon>
        <taxon>Bacillati</taxon>
        <taxon>Bacillota</taxon>
        <taxon>Clostridia</taxon>
        <taxon>Eubacteriales</taxon>
        <taxon>Clostridiaceae</taxon>
        <taxon>Clostridium</taxon>
    </lineage>
</organism>
<feature type="compositionally biased region" description="Polar residues" evidence="1">
    <location>
        <begin position="166"/>
        <end position="175"/>
    </location>
</feature>
<evidence type="ECO:0000313" key="4">
    <source>
        <dbReference type="Proteomes" id="UP000783390"/>
    </source>
</evidence>
<sequence>MKKYLNLNPSSIEKNKKKDIGKLLIVVYIILTILLLINALVLYLNNRSLKQDSNTLKSEIQNYTTQNGNYNKISDDIKEKKNFIDEVNSLNKNVQAWKWLEKLGDYVPKDLTLSSIKFDDKGIKMIGIANTDKDIAVFLANLQMSKLYKNASVVSIEKVDDSINMQPSRNDLITSNEKDKNKGNNNDTNANTENNALINVENYLKTLTKDNDSNKKFRFTISVEGVKNNEEK</sequence>
<dbReference type="InterPro" id="IPR007813">
    <property type="entry name" value="PilN"/>
</dbReference>
<dbReference type="Proteomes" id="UP000783390">
    <property type="component" value="Unassembled WGS sequence"/>
</dbReference>
<feature type="compositionally biased region" description="Low complexity" evidence="1">
    <location>
        <begin position="183"/>
        <end position="194"/>
    </location>
</feature>
<dbReference type="InterPro" id="IPR052534">
    <property type="entry name" value="Extracell_DNA_Util/SecSys_Comp"/>
</dbReference>
<keyword evidence="2" id="KW-0472">Membrane</keyword>
<keyword evidence="2" id="KW-1133">Transmembrane helix</keyword>
<dbReference type="PANTHER" id="PTHR40278">
    <property type="entry name" value="DNA UTILIZATION PROTEIN HOFN"/>
    <property type="match status" value="1"/>
</dbReference>
<dbReference type="EMBL" id="JAGGJZ010000001">
    <property type="protein sequence ID" value="MBP1888755.1"/>
    <property type="molecule type" value="Genomic_DNA"/>
</dbReference>